<dbReference type="InterPro" id="IPR011304">
    <property type="entry name" value="L-lactate_DH"/>
</dbReference>
<feature type="binding site" evidence="9">
    <location>
        <position position="86"/>
    </location>
    <ligand>
        <name>substrate</name>
    </ligand>
</feature>
<comment type="function">
    <text evidence="9">Catalyzes the conversion of lactate to pyruvate.</text>
</comment>
<dbReference type="Pfam" id="PF00056">
    <property type="entry name" value="Ldh_1_N"/>
    <property type="match status" value="1"/>
</dbReference>
<sequence>MARTSGNKVVVIGIGAVGISYAFALLNQGGCDELAVIDLNEKRASAEVRDLRHGILYAPTPTRVYQGSYADCADADIVCICAGAAQQPGETRLDLIDNNLKVFHSIVGEVMKTGFDGIFLIATNPVDVLSYATWQFSGLPKERVIGSGTILDTARLCNCLGKAFDVAPSSIDAHMIGEHGDSVIAAWSTANIAGMPLKEALQSMPDGEARMRKIHADVRDAAYAIIEGKGATYYGIAMGLARITQAVLHNQHVVLTVSALLEGQYGEQDVYIGVPAVISRTGITRIIEKPLDADEAAQFARSADILRGYQQKVAAYTESGKR</sequence>
<dbReference type="InterPro" id="IPR001557">
    <property type="entry name" value="L-lactate/malate_DH"/>
</dbReference>
<dbReference type="CDD" id="cd05291">
    <property type="entry name" value="HicDH_like"/>
    <property type="match status" value="1"/>
</dbReference>
<dbReference type="Gene3D" id="3.90.110.10">
    <property type="entry name" value="Lactate dehydrogenase/glycoside hydrolase, family 4, C-terminal"/>
    <property type="match status" value="1"/>
</dbReference>
<dbReference type="InterPro" id="IPR022383">
    <property type="entry name" value="Lactate/malate_DH_C"/>
</dbReference>
<feature type="domain" description="Lactate/malate dehydrogenase N-terminal" evidence="12">
    <location>
        <begin position="8"/>
        <end position="146"/>
    </location>
</feature>
<feature type="binding site" evidence="9">
    <location>
        <position position="232"/>
    </location>
    <ligand>
        <name>substrate</name>
    </ligand>
</feature>
<accession>A0A378UI58</accession>
<evidence type="ECO:0000256" key="10">
    <source>
        <dbReference type="PIRSR" id="PIRSR000102-1"/>
    </source>
</evidence>
<dbReference type="PROSITE" id="PS00064">
    <property type="entry name" value="L_LDH"/>
    <property type="match status" value="1"/>
</dbReference>
<dbReference type="Gene3D" id="3.40.50.720">
    <property type="entry name" value="NAD(P)-binding Rossmann-like Domain"/>
    <property type="match status" value="1"/>
</dbReference>
<keyword evidence="6 9" id="KW-0560">Oxidoreductase</keyword>
<dbReference type="HAMAP" id="MF_00488">
    <property type="entry name" value="Lactate_dehydrog"/>
    <property type="match status" value="1"/>
</dbReference>
<dbReference type="UniPathway" id="UPA00554">
    <property type="reaction ID" value="UER00611"/>
</dbReference>
<gene>
    <name evidence="14" type="primary">ldhA</name>
    <name evidence="9" type="synonym">ldh</name>
    <name evidence="14" type="ORF">NCTC10295_01816</name>
</gene>
<dbReference type="NCBIfam" id="NF000824">
    <property type="entry name" value="PRK00066.1"/>
    <property type="match status" value="1"/>
</dbReference>
<dbReference type="EC" id="1.1.1.27" evidence="4 9"/>
<feature type="binding site" evidence="9">
    <location>
        <position position="69"/>
    </location>
    <ligand>
        <name>NAD(+)</name>
        <dbReference type="ChEBI" id="CHEBI:57540"/>
    </ligand>
</feature>
<dbReference type="EMBL" id="UGQS01000002">
    <property type="protein sequence ID" value="STZ77016.1"/>
    <property type="molecule type" value="Genomic_DNA"/>
</dbReference>
<dbReference type="SUPFAM" id="SSF56327">
    <property type="entry name" value="LDH C-terminal domain-like"/>
    <property type="match status" value="1"/>
</dbReference>
<feature type="domain" description="Lactate/malate dehydrogenase C-terminal" evidence="13">
    <location>
        <begin position="149"/>
        <end position="314"/>
    </location>
</feature>
<keyword evidence="7 9" id="KW-0520">NAD</keyword>
<comment type="caution">
    <text evidence="9">Lacks conserved residue(s) required for the propagation of feature annotation.</text>
</comment>
<dbReference type="PANTHER" id="PTHR43128:SF16">
    <property type="entry name" value="L-LACTATE DEHYDROGENASE"/>
    <property type="match status" value="1"/>
</dbReference>
<proteinExistence type="inferred from homology"/>
<dbReference type="InterPro" id="IPR036291">
    <property type="entry name" value="NAD(P)-bd_dom_sf"/>
</dbReference>
<evidence type="ECO:0000256" key="6">
    <source>
        <dbReference type="ARBA" id="ARBA00023002"/>
    </source>
</evidence>
<dbReference type="InterPro" id="IPR015955">
    <property type="entry name" value="Lactate_DH/Glyco_Ohase_4_C"/>
</dbReference>
<dbReference type="FunFam" id="3.40.50.720:FF:000018">
    <property type="entry name" value="Malate dehydrogenase"/>
    <property type="match status" value="1"/>
</dbReference>
<evidence type="ECO:0000256" key="3">
    <source>
        <dbReference type="ARBA" id="ARBA00006054"/>
    </source>
</evidence>
<organism evidence="14 15">
    <name type="scientific">Bergeriella denitrificans</name>
    <name type="common">Neisseria denitrificans</name>
    <dbReference type="NCBI Taxonomy" id="494"/>
    <lineage>
        <taxon>Bacteria</taxon>
        <taxon>Pseudomonadati</taxon>
        <taxon>Pseudomonadota</taxon>
        <taxon>Betaproteobacteria</taxon>
        <taxon>Neisseriales</taxon>
        <taxon>Neisseriaceae</taxon>
        <taxon>Bergeriella</taxon>
    </lineage>
</organism>
<dbReference type="GO" id="GO:0006096">
    <property type="term" value="P:glycolytic process"/>
    <property type="evidence" value="ECO:0007669"/>
    <property type="project" value="UniProtKB-UniRule"/>
</dbReference>
<evidence type="ECO:0000256" key="11">
    <source>
        <dbReference type="PIRSR" id="PIRSR000102-3"/>
    </source>
</evidence>
<name>A0A378UI58_BERDE</name>
<reference evidence="14 15" key="1">
    <citation type="submission" date="2018-06" db="EMBL/GenBank/DDBJ databases">
        <authorList>
            <consortium name="Pathogen Informatics"/>
            <person name="Doyle S."/>
        </authorList>
    </citation>
    <scope>NUCLEOTIDE SEQUENCE [LARGE SCALE GENOMIC DNA]</scope>
    <source>
        <strain evidence="14 15">NCTC10295</strain>
    </source>
</reference>
<feature type="modified residue" description="Phosphotyrosine" evidence="9">
    <location>
        <position position="223"/>
    </location>
</feature>
<dbReference type="AlphaFoldDB" id="A0A378UI58"/>
<feature type="binding site" evidence="9 11">
    <location>
        <position position="38"/>
    </location>
    <ligand>
        <name>NAD(+)</name>
        <dbReference type="ChEBI" id="CHEBI:57540"/>
    </ligand>
</feature>
<dbReference type="PIRSF" id="PIRSF000102">
    <property type="entry name" value="Lac_mal_DH"/>
    <property type="match status" value="1"/>
</dbReference>
<dbReference type="GO" id="GO:0004459">
    <property type="term" value="F:L-lactate dehydrogenase (NAD+) activity"/>
    <property type="evidence" value="ECO:0007669"/>
    <property type="project" value="UniProtKB-UniRule"/>
</dbReference>
<dbReference type="InterPro" id="IPR001236">
    <property type="entry name" value="Lactate/malate_DH_N"/>
</dbReference>
<feature type="binding site" evidence="9">
    <location>
        <position position="92"/>
    </location>
    <ligand>
        <name>substrate</name>
    </ligand>
</feature>
<comment type="similarity">
    <text evidence="3 9">Belongs to the LDH/MDH superfamily. LDH family.</text>
</comment>
<feature type="binding site" evidence="9">
    <location>
        <position position="147"/>
    </location>
    <ligand>
        <name>NAD(+)</name>
        <dbReference type="ChEBI" id="CHEBI:57540"/>
    </ligand>
</feature>
<feature type="binding site" evidence="9">
    <location>
        <position position="43"/>
    </location>
    <ligand>
        <name>NAD(+)</name>
        <dbReference type="ChEBI" id="CHEBI:57540"/>
    </ligand>
</feature>
<feature type="active site" description="Proton acceptor" evidence="9 10">
    <location>
        <position position="179"/>
    </location>
</feature>
<evidence type="ECO:0000256" key="1">
    <source>
        <dbReference type="ARBA" id="ARBA00003966"/>
    </source>
</evidence>
<evidence type="ECO:0000259" key="13">
    <source>
        <dbReference type="Pfam" id="PF02866"/>
    </source>
</evidence>
<feature type="binding site" evidence="11">
    <location>
        <begin position="13"/>
        <end position="18"/>
    </location>
    <ligand>
        <name>NAD(+)</name>
        <dbReference type="ChEBI" id="CHEBI:57540"/>
    </ligand>
</feature>
<evidence type="ECO:0000256" key="7">
    <source>
        <dbReference type="ARBA" id="ARBA00023027"/>
    </source>
</evidence>
<comment type="subunit">
    <text evidence="9">Homotetramer.</text>
</comment>
<evidence type="ECO:0000259" key="12">
    <source>
        <dbReference type="Pfam" id="PF00056"/>
    </source>
</evidence>
<evidence type="ECO:0000256" key="4">
    <source>
        <dbReference type="ARBA" id="ARBA00012967"/>
    </source>
</evidence>
<dbReference type="PANTHER" id="PTHR43128">
    <property type="entry name" value="L-2-HYDROXYCARBOXYLATE DEHYDROGENASE (NAD(P)(+))"/>
    <property type="match status" value="1"/>
</dbReference>
<comment type="catalytic activity">
    <reaction evidence="8 9">
        <text>(S)-lactate + NAD(+) = pyruvate + NADH + H(+)</text>
        <dbReference type="Rhea" id="RHEA:23444"/>
        <dbReference type="ChEBI" id="CHEBI:15361"/>
        <dbReference type="ChEBI" id="CHEBI:15378"/>
        <dbReference type="ChEBI" id="CHEBI:16651"/>
        <dbReference type="ChEBI" id="CHEBI:57540"/>
        <dbReference type="ChEBI" id="CHEBI:57945"/>
        <dbReference type="EC" id="1.1.1.27"/>
    </reaction>
</comment>
<keyword evidence="5" id="KW-0816">Tricarboxylic acid cycle</keyword>
<feature type="binding site" evidence="11">
    <location>
        <position position="99"/>
    </location>
    <ligand>
        <name>NAD(+)</name>
        <dbReference type="ChEBI" id="CHEBI:57540"/>
    </ligand>
</feature>
<comment type="function">
    <text evidence="1">Catalyzes the reversible oxidation of malate to oxaloacetate.</text>
</comment>
<comment type="subcellular location">
    <subcellularLocation>
        <location evidence="9">Cytoplasm</location>
    </subcellularLocation>
</comment>
<evidence type="ECO:0000256" key="9">
    <source>
        <dbReference type="HAMAP-Rule" id="MF_00488"/>
    </source>
</evidence>
<dbReference type="RefSeq" id="WP_066080389.1">
    <property type="nucleotide sequence ID" value="NZ_CP181246.1"/>
</dbReference>
<dbReference type="Proteomes" id="UP000254651">
    <property type="component" value="Unassembled WGS sequence"/>
</dbReference>
<feature type="binding site" evidence="9">
    <location>
        <begin position="83"/>
        <end position="84"/>
    </location>
    <ligand>
        <name>NAD(+)</name>
        <dbReference type="ChEBI" id="CHEBI:57540"/>
    </ligand>
</feature>
<feature type="binding site" evidence="9">
    <location>
        <begin position="122"/>
        <end position="124"/>
    </location>
    <ligand>
        <name>NAD(+)</name>
        <dbReference type="ChEBI" id="CHEBI:57540"/>
    </ligand>
</feature>
<dbReference type="SUPFAM" id="SSF51735">
    <property type="entry name" value="NAD(P)-binding Rossmann-fold domains"/>
    <property type="match status" value="1"/>
</dbReference>
<comment type="pathway">
    <text evidence="2 9">Fermentation; pyruvate fermentation to lactate; (S)-lactate from pyruvate: step 1/1.</text>
</comment>
<dbReference type="GO" id="GO:0006099">
    <property type="term" value="P:tricarboxylic acid cycle"/>
    <property type="evidence" value="ECO:0007669"/>
    <property type="project" value="UniProtKB-KW"/>
</dbReference>
<dbReference type="Pfam" id="PF02866">
    <property type="entry name" value="Ldh_1_C"/>
    <property type="match status" value="1"/>
</dbReference>
<protein>
    <recommendedName>
        <fullName evidence="4 9">L-lactate dehydrogenase</fullName>
        <shortName evidence="9">L-LDH</shortName>
        <ecNumber evidence="4 9">1.1.1.27</ecNumber>
    </recommendedName>
</protein>
<dbReference type="NCBIfam" id="TIGR01771">
    <property type="entry name" value="L-LDH-NAD"/>
    <property type="match status" value="1"/>
</dbReference>
<evidence type="ECO:0000256" key="2">
    <source>
        <dbReference type="ARBA" id="ARBA00004843"/>
    </source>
</evidence>
<keyword evidence="9" id="KW-0963">Cytoplasm</keyword>
<keyword evidence="15" id="KW-1185">Reference proteome</keyword>
<evidence type="ECO:0000313" key="14">
    <source>
        <dbReference type="EMBL" id="STZ77016.1"/>
    </source>
</evidence>
<evidence type="ECO:0000313" key="15">
    <source>
        <dbReference type="Proteomes" id="UP000254651"/>
    </source>
</evidence>
<feature type="binding site" evidence="9">
    <location>
        <begin position="152"/>
        <end position="155"/>
    </location>
    <ligand>
        <name>substrate</name>
    </ligand>
</feature>
<dbReference type="GO" id="GO:0006089">
    <property type="term" value="P:lactate metabolic process"/>
    <property type="evidence" value="ECO:0007669"/>
    <property type="project" value="TreeGrafter"/>
</dbReference>
<evidence type="ECO:0000256" key="8">
    <source>
        <dbReference type="ARBA" id="ARBA00049258"/>
    </source>
</evidence>
<feature type="binding site" evidence="9">
    <location>
        <begin position="124"/>
        <end position="127"/>
    </location>
    <ligand>
        <name>substrate</name>
    </ligand>
</feature>
<dbReference type="GO" id="GO:0005737">
    <property type="term" value="C:cytoplasm"/>
    <property type="evidence" value="ECO:0007669"/>
    <property type="project" value="UniProtKB-SubCell"/>
</dbReference>
<keyword evidence="9" id="KW-0597">Phosphoprotein</keyword>
<feature type="binding site" evidence="9">
    <location>
        <position position="105"/>
    </location>
    <ligand>
        <name>NAD(+)</name>
        <dbReference type="ChEBI" id="CHEBI:57540"/>
    </ligand>
</feature>
<evidence type="ECO:0000256" key="5">
    <source>
        <dbReference type="ARBA" id="ARBA00022532"/>
    </source>
</evidence>
<dbReference type="InterPro" id="IPR018177">
    <property type="entry name" value="L-lactate_DH_AS"/>
</dbReference>
<feature type="binding site" evidence="9">
    <location>
        <position position="17"/>
    </location>
    <ligand>
        <name>NAD(+)</name>
        <dbReference type="ChEBI" id="CHEBI:57540"/>
    </ligand>
</feature>
<dbReference type="PRINTS" id="PR00086">
    <property type="entry name" value="LLDHDRGNASE"/>
</dbReference>